<accession>A0A838XEZ3</accession>
<dbReference type="AlphaFoldDB" id="A0A838XEZ3"/>
<dbReference type="Proteomes" id="UP000550354">
    <property type="component" value="Unassembled WGS sequence"/>
</dbReference>
<comment type="caution">
    <text evidence="1">The sequence shown here is derived from an EMBL/GenBank/DDBJ whole genome shotgun (WGS) entry which is preliminary data.</text>
</comment>
<dbReference type="RefSeq" id="WP_181755834.1">
    <property type="nucleotide sequence ID" value="NZ_DAMCVE010000001.1"/>
</dbReference>
<evidence type="ECO:0000313" key="3">
    <source>
        <dbReference type="Proteomes" id="UP000550354"/>
    </source>
</evidence>
<name>A0A838XEZ3_9ACTN</name>
<dbReference type="EMBL" id="JACEOG010000001">
    <property type="protein sequence ID" value="MBA4609162.1"/>
    <property type="molecule type" value="Genomic_DNA"/>
</dbReference>
<gene>
    <name evidence="1" type="ORF">H1W00_11560</name>
    <name evidence="2" type="ORF">H1W00_11795</name>
</gene>
<sequence>MSPFVAFQPFSRAAPTARVPMALPKVPSHARPAAWSFVAGSPGRQHAHDEPGK</sequence>
<protein>
    <submittedName>
        <fullName evidence="1">Uncharacterized protein</fullName>
    </submittedName>
</protein>
<proteinExistence type="predicted"/>
<dbReference type="EMBL" id="JACEOG010000001">
    <property type="protein sequence ID" value="MBA4609115.1"/>
    <property type="molecule type" value="Genomic_DNA"/>
</dbReference>
<evidence type="ECO:0000313" key="1">
    <source>
        <dbReference type="EMBL" id="MBA4609115.1"/>
    </source>
</evidence>
<organism evidence="1 3">
    <name type="scientific">Aeromicrobium phoceense</name>
    <dbReference type="NCBI Taxonomy" id="2754045"/>
    <lineage>
        <taxon>Bacteria</taxon>
        <taxon>Bacillati</taxon>
        <taxon>Actinomycetota</taxon>
        <taxon>Actinomycetes</taxon>
        <taxon>Propionibacteriales</taxon>
        <taxon>Nocardioidaceae</taxon>
        <taxon>Aeromicrobium</taxon>
    </lineage>
</organism>
<keyword evidence="3" id="KW-1185">Reference proteome</keyword>
<evidence type="ECO:0000313" key="2">
    <source>
        <dbReference type="EMBL" id="MBA4609162.1"/>
    </source>
</evidence>
<reference evidence="1 3" key="1">
    <citation type="submission" date="2020-07" db="EMBL/GenBank/DDBJ databases">
        <title>Draft genome and description of Aeromicrobium phoceense strain Marseille-Q0843 isolated from healthy skin swab.</title>
        <authorList>
            <person name="Boxberger M."/>
            <person name="La Scola B."/>
        </authorList>
    </citation>
    <scope>NUCLEOTIDE SEQUENCE [LARGE SCALE GENOMIC DNA]</scope>
    <source>
        <strain evidence="1 3">Marseille-Q0843</strain>
    </source>
</reference>